<evidence type="ECO:0000313" key="4">
    <source>
        <dbReference type="Proteomes" id="UP000651112"/>
    </source>
</evidence>
<dbReference type="RefSeq" id="WP_190312707.1">
    <property type="nucleotide sequence ID" value="NZ_JACNYL010000001.1"/>
</dbReference>
<dbReference type="Pfam" id="PF20251">
    <property type="entry name" value="Big_14"/>
    <property type="match status" value="1"/>
</dbReference>
<organism evidence="3 4">
    <name type="scientific">Sphingobacterium chuzhouense</name>
    <dbReference type="NCBI Taxonomy" id="1742264"/>
    <lineage>
        <taxon>Bacteria</taxon>
        <taxon>Pseudomonadati</taxon>
        <taxon>Bacteroidota</taxon>
        <taxon>Sphingobacteriia</taxon>
        <taxon>Sphingobacteriales</taxon>
        <taxon>Sphingobacteriaceae</taxon>
        <taxon>Sphingobacterium</taxon>
    </lineage>
</organism>
<dbReference type="PROSITE" id="PS51257">
    <property type="entry name" value="PROKAR_LIPOPROTEIN"/>
    <property type="match status" value="1"/>
</dbReference>
<keyword evidence="4" id="KW-1185">Reference proteome</keyword>
<feature type="region of interest" description="Disordered" evidence="1">
    <location>
        <begin position="20"/>
        <end position="41"/>
    </location>
</feature>
<sequence>MGKLSISIISASLILGCGQGHNSRDHGASRTNRTTVQEPDSTDKTVELTALPETLKISTLPGSMTVKITNNTNDTITTGLHFCIERFEADRWKVVSPKDIEFPDLGWRIVPDGSETFTKKLYKDRIHYTAGRYRVVKHYLKSDYMQTRKSFEIFAEFDIRE</sequence>
<evidence type="ECO:0000313" key="3">
    <source>
        <dbReference type="EMBL" id="MBD1420988.1"/>
    </source>
</evidence>
<proteinExistence type="predicted"/>
<comment type="caution">
    <text evidence="3">The sequence shown here is derived from an EMBL/GenBank/DDBJ whole genome shotgun (WGS) entry which is preliminary data.</text>
</comment>
<protein>
    <recommendedName>
        <fullName evidence="2">Bacterial Ig-like domain-containing protein</fullName>
    </recommendedName>
</protein>
<evidence type="ECO:0000256" key="1">
    <source>
        <dbReference type="SAM" id="MobiDB-lite"/>
    </source>
</evidence>
<dbReference type="EMBL" id="JACNYL010000001">
    <property type="protein sequence ID" value="MBD1420988.1"/>
    <property type="molecule type" value="Genomic_DNA"/>
</dbReference>
<gene>
    <name evidence="3" type="ORF">H8B21_05305</name>
</gene>
<reference evidence="3 4" key="1">
    <citation type="submission" date="2020-08" db="EMBL/GenBank/DDBJ databases">
        <title>Sphingobacterium sp. DN00404 isolated from aquaculture water.</title>
        <authorList>
            <person name="Zhang M."/>
        </authorList>
    </citation>
    <scope>NUCLEOTIDE SEQUENCE [LARGE SCALE GENOMIC DNA]</scope>
    <source>
        <strain evidence="3 4">KCTC 42746</strain>
    </source>
</reference>
<accession>A0ABR7XP87</accession>
<evidence type="ECO:0000259" key="2">
    <source>
        <dbReference type="Pfam" id="PF20251"/>
    </source>
</evidence>
<feature type="domain" description="Bacterial Ig-like" evidence="2">
    <location>
        <begin position="63"/>
        <end position="152"/>
    </location>
</feature>
<name>A0ABR7XP87_9SPHI</name>
<dbReference type="InterPro" id="IPR046878">
    <property type="entry name" value="Big_14"/>
</dbReference>
<dbReference type="Proteomes" id="UP000651112">
    <property type="component" value="Unassembled WGS sequence"/>
</dbReference>
<feature type="compositionally biased region" description="Polar residues" evidence="1">
    <location>
        <begin position="29"/>
        <end position="39"/>
    </location>
</feature>